<comment type="caution">
    <text evidence="1">The sequence shown here is derived from an EMBL/GenBank/DDBJ whole genome shotgun (WGS) entry which is preliminary data.</text>
</comment>
<dbReference type="EMBL" id="JBJKFK010000482">
    <property type="protein sequence ID" value="KAL3316783.1"/>
    <property type="molecule type" value="Genomic_DNA"/>
</dbReference>
<evidence type="ECO:0000313" key="2">
    <source>
        <dbReference type="Proteomes" id="UP001626550"/>
    </source>
</evidence>
<dbReference type="Proteomes" id="UP001626550">
    <property type="component" value="Unassembled WGS sequence"/>
</dbReference>
<keyword evidence="2" id="KW-1185">Reference proteome</keyword>
<name>A0ABD2QBM3_9PLAT</name>
<sequence length="268" mass="30619">MIVLGFLLLDSNSNAPYYADKDNIVAMKCLQENGSKIAKCEWEEPKQLEGVLKHYIVRVSNGYETKIIDNKIVLKEMDGKPFTVFAYNNMSVTAVMATKEGDIAKEIGKVQFYITNGDHFQYVLDDIARAIAAKLGKGEDKHRNVSEQFGDIFQHWSFPLLGVTLIISKHARNVTGRVCFKSRLNDPCEDARANNDPCRVVILKDESEKKDIFDFPNENEHGPGMNIQLWFYYSWRPKCPTLSEVFEIKFDKTLNGTWLDTRTESSSE</sequence>
<reference evidence="1 2" key="1">
    <citation type="submission" date="2024-11" db="EMBL/GenBank/DDBJ databases">
        <title>Adaptive evolution of stress response genes in parasites aligns with host niche diversity.</title>
        <authorList>
            <person name="Hahn C."/>
            <person name="Resl P."/>
        </authorList>
    </citation>
    <scope>NUCLEOTIDE SEQUENCE [LARGE SCALE GENOMIC DNA]</scope>
    <source>
        <strain evidence="1">EGGRZ-B1_66</strain>
        <tissue evidence="1">Body</tissue>
    </source>
</reference>
<organism evidence="1 2">
    <name type="scientific">Cichlidogyrus casuarinus</name>
    <dbReference type="NCBI Taxonomy" id="1844966"/>
    <lineage>
        <taxon>Eukaryota</taxon>
        <taxon>Metazoa</taxon>
        <taxon>Spiralia</taxon>
        <taxon>Lophotrochozoa</taxon>
        <taxon>Platyhelminthes</taxon>
        <taxon>Monogenea</taxon>
        <taxon>Monopisthocotylea</taxon>
        <taxon>Dactylogyridea</taxon>
        <taxon>Ancyrocephalidae</taxon>
        <taxon>Cichlidogyrus</taxon>
    </lineage>
</organism>
<proteinExistence type="predicted"/>
<protein>
    <submittedName>
        <fullName evidence="1">Uncharacterized protein</fullName>
    </submittedName>
</protein>
<gene>
    <name evidence="1" type="ORF">Ciccas_004562</name>
</gene>
<accession>A0ABD2QBM3</accession>
<evidence type="ECO:0000313" key="1">
    <source>
        <dbReference type="EMBL" id="KAL3316783.1"/>
    </source>
</evidence>
<dbReference type="AlphaFoldDB" id="A0ABD2QBM3"/>